<feature type="signal peptide" evidence="1">
    <location>
        <begin position="1"/>
        <end position="19"/>
    </location>
</feature>
<keyword evidence="3" id="KW-1185">Reference proteome</keyword>
<dbReference type="Proteomes" id="UP000651475">
    <property type="component" value="Unassembled WGS sequence"/>
</dbReference>
<dbReference type="SUPFAM" id="SSF82171">
    <property type="entry name" value="DPP6 N-terminal domain-like"/>
    <property type="match status" value="1"/>
</dbReference>
<organism evidence="2 3">
    <name type="scientific">Parabacteroides hominis</name>
    <dbReference type="NCBI Taxonomy" id="2763057"/>
    <lineage>
        <taxon>Bacteria</taxon>
        <taxon>Pseudomonadati</taxon>
        <taxon>Bacteroidota</taxon>
        <taxon>Bacteroidia</taxon>
        <taxon>Bacteroidales</taxon>
        <taxon>Tannerellaceae</taxon>
        <taxon>Parabacteroides</taxon>
    </lineage>
</organism>
<accession>A0ABR7DIY7</accession>
<keyword evidence="1" id="KW-0732">Signal</keyword>
<evidence type="ECO:0000313" key="2">
    <source>
        <dbReference type="EMBL" id="MBC5631405.1"/>
    </source>
</evidence>
<name>A0ABR7DIY7_9BACT</name>
<evidence type="ECO:0000256" key="1">
    <source>
        <dbReference type="SAM" id="SignalP"/>
    </source>
</evidence>
<feature type="chain" id="PRO_5045635701" evidence="1">
    <location>
        <begin position="20"/>
        <end position="484"/>
    </location>
</feature>
<gene>
    <name evidence="2" type="ORF">H8S65_01250</name>
</gene>
<sequence>MKLSIILLYIMLITACSQGKIVPDAYMDKPPTLFPDYTDVTFPVNIAPPNFQIAEDGEEFYAEIGFEDKVFFTRKNKGGEIMIPLKQWHKLVSAAAGNEFYIRISIRQKERWMQYKEIRNSISIEPIDPYLVYRLLYPGYELWNQMGIYQRDLTSYEEIPIIENRSDKSTCMNCHTFCQNNPETMMIHIRGNNGGTIISRNGNVGKVDVKKPGMNNGGTYAAWHPGGRYIAYSVNEIQQFFHSTGKKPIEVSDRESDLVLWDCETNRLITDSLIYGPEWMETFPAWSPDGKTLYFCRSKAITTQTSLDSIYYDLYKIPFDAQKQTFGKPECVYEASVIHKSISFPRISPDGNYLMFTCSDYGNFSIWHPESELYLLNLQNGNIRNMQEVNSNNVESFHTWSSSGKWFVFSSKRVDGLWAHPFIASFDPETGLAGKPFMVPQKAPGFYKTFTQTFNLPELIAIPVTENKQSLKQIRNKLLSSSPN</sequence>
<dbReference type="RefSeq" id="WP_186928140.1">
    <property type="nucleotide sequence ID" value="NZ_JACOOJ010000001.1"/>
</dbReference>
<dbReference type="PROSITE" id="PS51257">
    <property type="entry name" value="PROKAR_LIPOPROTEIN"/>
    <property type="match status" value="1"/>
</dbReference>
<reference evidence="2 3" key="1">
    <citation type="submission" date="2020-08" db="EMBL/GenBank/DDBJ databases">
        <title>Genome public.</title>
        <authorList>
            <person name="Liu C."/>
            <person name="Sun Q."/>
        </authorList>
    </citation>
    <scope>NUCLEOTIDE SEQUENCE [LARGE SCALE GENOMIC DNA]</scope>
    <source>
        <strain evidence="2 3">NSJ-79</strain>
    </source>
</reference>
<dbReference type="InterPro" id="IPR011659">
    <property type="entry name" value="WD40"/>
</dbReference>
<dbReference type="InterPro" id="IPR011042">
    <property type="entry name" value="6-blade_b-propeller_TolB-like"/>
</dbReference>
<protein>
    <submittedName>
        <fullName evidence="2">PD40 domain-containing protein</fullName>
    </submittedName>
</protein>
<comment type="caution">
    <text evidence="2">The sequence shown here is derived from an EMBL/GenBank/DDBJ whole genome shotgun (WGS) entry which is preliminary data.</text>
</comment>
<dbReference type="Pfam" id="PF07676">
    <property type="entry name" value="PD40"/>
    <property type="match status" value="3"/>
</dbReference>
<proteinExistence type="predicted"/>
<dbReference type="EMBL" id="JACOOJ010000001">
    <property type="protein sequence ID" value="MBC5631405.1"/>
    <property type="molecule type" value="Genomic_DNA"/>
</dbReference>
<dbReference type="Gene3D" id="2.120.10.30">
    <property type="entry name" value="TolB, C-terminal domain"/>
    <property type="match status" value="2"/>
</dbReference>
<evidence type="ECO:0000313" key="3">
    <source>
        <dbReference type="Proteomes" id="UP000651475"/>
    </source>
</evidence>